<reference evidence="4 5" key="1">
    <citation type="submission" date="2019-03" db="EMBL/GenBank/DDBJ databases">
        <title>Draft genome sequences of novel Actinobacteria.</title>
        <authorList>
            <person name="Sahin N."/>
            <person name="Ay H."/>
            <person name="Saygin H."/>
        </authorList>
    </citation>
    <scope>NUCLEOTIDE SEQUENCE [LARGE SCALE GENOMIC DNA]</scope>
    <source>
        <strain evidence="4 5">KC310</strain>
    </source>
</reference>
<dbReference type="EMBL" id="SMKO01000006">
    <property type="protein sequence ID" value="TDD11734.1"/>
    <property type="molecule type" value="Genomic_DNA"/>
</dbReference>
<dbReference type="PROSITE" id="PS50977">
    <property type="entry name" value="HTH_TETR_2"/>
    <property type="match status" value="1"/>
</dbReference>
<accession>A0A4R4W7P5</accession>
<dbReference type="GO" id="GO:0003677">
    <property type="term" value="F:DNA binding"/>
    <property type="evidence" value="ECO:0007669"/>
    <property type="project" value="UniProtKB-UniRule"/>
</dbReference>
<dbReference type="InterPro" id="IPR050109">
    <property type="entry name" value="HTH-type_TetR-like_transc_reg"/>
</dbReference>
<dbReference type="Gene3D" id="1.10.357.10">
    <property type="entry name" value="Tetracycline Repressor, domain 2"/>
    <property type="match status" value="1"/>
</dbReference>
<gene>
    <name evidence="4" type="ORF">E1292_04245</name>
</gene>
<proteinExistence type="predicted"/>
<feature type="DNA-binding region" description="H-T-H motif" evidence="2">
    <location>
        <begin position="29"/>
        <end position="48"/>
    </location>
</feature>
<dbReference type="InterPro" id="IPR041467">
    <property type="entry name" value="Sco4008_C"/>
</dbReference>
<dbReference type="SUPFAM" id="SSF46689">
    <property type="entry name" value="Homeodomain-like"/>
    <property type="match status" value="1"/>
</dbReference>
<feature type="domain" description="HTH tetR-type" evidence="3">
    <location>
        <begin position="6"/>
        <end position="66"/>
    </location>
</feature>
<evidence type="ECO:0000256" key="2">
    <source>
        <dbReference type="PROSITE-ProRule" id="PRU00335"/>
    </source>
</evidence>
<dbReference type="InterPro" id="IPR009057">
    <property type="entry name" value="Homeodomain-like_sf"/>
</dbReference>
<evidence type="ECO:0000313" key="4">
    <source>
        <dbReference type="EMBL" id="TDD11734.1"/>
    </source>
</evidence>
<dbReference type="PANTHER" id="PTHR30328:SF54">
    <property type="entry name" value="HTH-TYPE TRANSCRIPTIONAL REPRESSOR SCO4008"/>
    <property type="match status" value="1"/>
</dbReference>
<dbReference type="RefSeq" id="WP_132592175.1">
    <property type="nucleotide sequence ID" value="NZ_SMKO01000006.1"/>
</dbReference>
<comment type="caution">
    <text evidence="4">The sequence shown here is derived from an EMBL/GenBank/DDBJ whole genome shotgun (WGS) entry which is preliminary data.</text>
</comment>
<keyword evidence="5" id="KW-1185">Reference proteome</keyword>
<dbReference type="GO" id="GO:0006355">
    <property type="term" value="P:regulation of DNA-templated transcription"/>
    <property type="evidence" value="ECO:0007669"/>
    <property type="project" value="UniProtKB-ARBA"/>
</dbReference>
<sequence length="211" mass="22878">MAWDVEGTKRRIYEAALSEFAEHGPDGTTVDRIAKRAQINRERVYNYYGDKSKLFSAVIRSELDKIAAAVPLVITCAADVGEFAGRTFDYQRAHPDLARLVLWEGLSDTGSVSDEIVRTELYAGKAKAVAAAQQAALIDDTLDPAHLIFLVIALSSYWSAAPQIARMLSGSDVRDSAEAAHRRAAVVHAARQIAAPRRAGTRHPDGTTTTG</sequence>
<dbReference type="Pfam" id="PF17926">
    <property type="entry name" value="TetR_C_21"/>
    <property type="match status" value="1"/>
</dbReference>
<evidence type="ECO:0000256" key="1">
    <source>
        <dbReference type="ARBA" id="ARBA00023125"/>
    </source>
</evidence>
<keyword evidence="1 2" id="KW-0238">DNA-binding</keyword>
<dbReference type="Proteomes" id="UP000295258">
    <property type="component" value="Unassembled WGS sequence"/>
</dbReference>
<dbReference type="PANTHER" id="PTHR30328">
    <property type="entry name" value="TRANSCRIPTIONAL REPRESSOR"/>
    <property type="match status" value="1"/>
</dbReference>
<dbReference type="AlphaFoldDB" id="A0A4R4W7P5"/>
<organism evidence="4 5">
    <name type="scientific">Nonomuraea deserti</name>
    <dbReference type="NCBI Taxonomy" id="1848322"/>
    <lineage>
        <taxon>Bacteria</taxon>
        <taxon>Bacillati</taxon>
        <taxon>Actinomycetota</taxon>
        <taxon>Actinomycetes</taxon>
        <taxon>Streptosporangiales</taxon>
        <taxon>Streptosporangiaceae</taxon>
        <taxon>Nonomuraea</taxon>
    </lineage>
</organism>
<dbReference type="Pfam" id="PF00440">
    <property type="entry name" value="TetR_N"/>
    <property type="match status" value="1"/>
</dbReference>
<name>A0A4R4W7P5_9ACTN</name>
<evidence type="ECO:0000259" key="3">
    <source>
        <dbReference type="PROSITE" id="PS50977"/>
    </source>
</evidence>
<dbReference type="SUPFAM" id="SSF48498">
    <property type="entry name" value="Tetracyclin repressor-like, C-terminal domain"/>
    <property type="match status" value="1"/>
</dbReference>
<dbReference type="InterPro" id="IPR001647">
    <property type="entry name" value="HTH_TetR"/>
</dbReference>
<protein>
    <submittedName>
        <fullName evidence="4">TetR/AcrR family transcriptional regulator</fullName>
    </submittedName>
</protein>
<dbReference type="InterPro" id="IPR036271">
    <property type="entry name" value="Tet_transcr_reg_TetR-rel_C_sf"/>
</dbReference>
<evidence type="ECO:0000313" key="5">
    <source>
        <dbReference type="Proteomes" id="UP000295258"/>
    </source>
</evidence>